<proteinExistence type="predicted"/>
<gene>
    <name evidence="5" type="ORF">CSLFYP84_00932</name>
</gene>
<dbReference type="InterPro" id="IPR013783">
    <property type="entry name" value="Ig-like_fold"/>
</dbReference>
<dbReference type="RefSeq" id="WP_021643645.1">
    <property type="nucleotide sequence ID" value="NZ_CACRUA010000009.1"/>
</dbReference>
<dbReference type="Gene3D" id="2.60.40.10">
    <property type="entry name" value="Immunoglobulins"/>
    <property type="match status" value="1"/>
</dbReference>
<dbReference type="Pfam" id="PF19127">
    <property type="entry name" value="Choline_bind_3"/>
    <property type="match status" value="1"/>
</dbReference>
<evidence type="ECO:0000256" key="2">
    <source>
        <dbReference type="PROSITE-ProRule" id="PRU00591"/>
    </source>
</evidence>
<evidence type="ECO:0000256" key="1">
    <source>
        <dbReference type="ARBA" id="ARBA00022737"/>
    </source>
</evidence>
<reference evidence="5" key="1">
    <citation type="submission" date="2019-11" db="EMBL/GenBank/DDBJ databases">
        <authorList>
            <person name="Feng L."/>
        </authorList>
    </citation>
    <scope>NUCLEOTIDE SEQUENCE</scope>
    <source>
        <strain evidence="5">CsymbiosumLFYP84</strain>
    </source>
</reference>
<evidence type="ECO:0008006" key="6">
    <source>
        <dbReference type="Google" id="ProtNLM"/>
    </source>
</evidence>
<evidence type="ECO:0000256" key="3">
    <source>
        <dbReference type="SAM" id="MobiDB-lite"/>
    </source>
</evidence>
<feature type="compositionally biased region" description="Basic and acidic residues" evidence="3">
    <location>
        <begin position="226"/>
        <end position="235"/>
    </location>
</feature>
<feature type="chain" id="PRO_5027042292" description="N-acetylmuramoyl-L-alanine amidase" evidence="4">
    <location>
        <begin position="28"/>
        <end position="325"/>
    </location>
</feature>
<name>A0A6N3AKB7_CLOSY</name>
<keyword evidence="1" id="KW-0677">Repeat</keyword>
<protein>
    <recommendedName>
        <fullName evidence="6">N-acetylmuramoyl-L-alanine amidase</fullName>
    </recommendedName>
</protein>
<dbReference type="SUPFAM" id="SSF69360">
    <property type="entry name" value="Cell wall binding repeat"/>
    <property type="match status" value="1"/>
</dbReference>
<feature type="repeat" description="Cell wall-binding" evidence="2">
    <location>
        <begin position="286"/>
        <end position="305"/>
    </location>
</feature>
<dbReference type="EMBL" id="CACRUA010000009">
    <property type="protein sequence ID" value="VYT92804.1"/>
    <property type="molecule type" value="Genomic_DNA"/>
</dbReference>
<dbReference type="InterPro" id="IPR018337">
    <property type="entry name" value="Cell_wall/Cho-bd_repeat"/>
</dbReference>
<dbReference type="PROSITE" id="PS51170">
    <property type="entry name" value="CW"/>
    <property type="match status" value="2"/>
</dbReference>
<evidence type="ECO:0000256" key="4">
    <source>
        <dbReference type="SAM" id="SignalP"/>
    </source>
</evidence>
<keyword evidence="4" id="KW-0732">Signal</keyword>
<sequence>MKNKMKCAALLLSAAALSGMMTMTAFAAKSGRITSIRLEIKDSMQPGDALGEDEALSIEPGADNYSVKSWEIENSGYTWQYYDIPRVTVTVATEDENYFSVPQNGVRIKGDEANVYAVYSEEPQVLTITLNLRPMSRRVGGIEDAWLDGTVASWTPAIGAESYDIYLYRDERPVGSRKTTSDTTFDFGTAMRKNGEYYYKVRAAGGEGVKEGKFTESDSVYISPSDTEKQPEGEAKPLNNSERVPGQWIQNEKGWRFTNTDGSRPVNDWACSGDKWYYFGADGYMVTGWIQWEGKWYYLGPEGDMQTNTLTPDGYIVDENGARVW</sequence>
<dbReference type="Gene3D" id="2.10.270.10">
    <property type="entry name" value="Cholin Binding"/>
    <property type="match status" value="1"/>
</dbReference>
<organism evidence="5">
    <name type="scientific">Clostridium symbiosum</name>
    <name type="common">Bacteroides symbiosus</name>
    <dbReference type="NCBI Taxonomy" id="1512"/>
    <lineage>
        <taxon>Bacteria</taxon>
        <taxon>Bacillati</taxon>
        <taxon>Bacillota</taxon>
        <taxon>Clostridia</taxon>
        <taxon>Lachnospirales</taxon>
        <taxon>Lachnospiraceae</taxon>
        <taxon>Otoolea</taxon>
    </lineage>
</organism>
<feature type="signal peptide" evidence="4">
    <location>
        <begin position="1"/>
        <end position="27"/>
    </location>
</feature>
<feature type="repeat" description="Cell wall-binding" evidence="2">
    <location>
        <begin position="266"/>
        <end position="285"/>
    </location>
</feature>
<accession>A0A6N3AKB7</accession>
<evidence type="ECO:0000313" key="5">
    <source>
        <dbReference type="EMBL" id="VYT92804.1"/>
    </source>
</evidence>
<feature type="region of interest" description="Disordered" evidence="3">
    <location>
        <begin position="217"/>
        <end position="242"/>
    </location>
</feature>
<dbReference type="AlphaFoldDB" id="A0A6N3AKB7"/>